<evidence type="ECO:0000313" key="1">
    <source>
        <dbReference type="EMBL" id="KAA6312488.1"/>
    </source>
</evidence>
<proteinExistence type="predicted"/>
<comment type="caution">
    <text evidence="1">The sequence shown here is derived from an EMBL/GenBank/DDBJ whole genome shotgun (WGS) entry which is preliminary data.</text>
</comment>
<gene>
    <name evidence="1" type="ORF">EZS28_055915</name>
</gene>
<dbReference type="AlphaFoldDB" id="A0A5J4PUT0"/>
<reference evidence="1 2" key="1">
    <citation type="submission" date="2019-03" db="EMBL/GenBank/DDBJ databases">
        <title>Single cell metagenomics reveals metabolic interactions within the superorganism composed of flagellate Streblomastix strix and complex community of Bacteroidetes bacteria on its surface.</title>
        <authorList>
            <person name="Treitli S.C."/>
            <person name="Kolisko M."/>
            <person name="Husnik F."/>
            <person name="Keeling P."/>
            <person name="Hampl V."/>
        </authorList>
    </citation>
    <scope>NUCLEOTIDE SEQUENCE [LARGE SCALE GENOMIC DNA]</scope>
    <source>
        <strain evidence="1">ST1C</strain>
    </source>
</reference>
<protein>
    <submittedName>
        <fullName evidence="1">Uncharacterized protein</fullName>
    </submittedName>
</protein>
<feature type="non-terminal residue" evidence="1">
    <location>
        <position position="77"/>
    </location>
</feature>
<accession>A0A5J4PUT0</accession>
<name>A0A5J4PUT0_9EUKA</name>
<dbReference type="Proteomes" id="UP000324800">
    <property type="component" value="Unassembled WGS sequence"/>
</dbReference>
<evidence type="ECO:0000313" key="2">
    <source>
        <dbReference type="Proteomes" id="UP000324800"/>
    </source>
</evidence>
<organism evidence="1 2">
    <name type="scientific">Streblomastix strix</name>
    <dbReference type="NCBI Taxonomy" id="222440"/>
    <lineage>
        <taxon>Eukaryota</taxon>
        <taxon>Metamonada</taxon>
        <taxon>Preaxostyla</taxon>
        <taxon>Oxymonadida</taxon>
        <taxon>Streblomastigidae</taxon>
        <taxon>Streblomastix</taxon>
    </lineage>
</organism>
<dbReference type="EMBL" id="SNRW01048760">
    <property type="protein sequence ID" value="KAA6312488.1"/>
    <property type="molecule type" value="Genomic_DNA"/>
</dbReference>
<sequence length="77" mass="8636">MPLCIDIKQLDKIDQKDVIEKKNQLKGNSGQNNQRIGERVRSMDKIIQIWIQAYAIASSMKSNSCGGVRNAVDVDNC</sequence>